<sequence length="448" mass="47487">MRVAALAIVALGLHHEWTIGGVVGPLVGAGVAIVIGLGYKSLAAEAAERELLVKQLLETRDQLAQTERESGVLAERARLAREIHDTVAQGLSSIQLLLHAAERADPDAAGLEHVRLAREAAAANLAETRNFIRELAPAALVEQGMGAALRRLAETQWQSPEREVCVRVADALDLPMPVQTALLRIAQGAMANVVKHSEATQATISIERDHSDVRLTISDNGRGFDPEGVEAASARGFSDSFGLTATRERVEQLDGTLTVDSQLGAGTTVIVNLTLTPPVEAFALVQSANPRVILMDLQFGALESGAEVTRRIRALDAAPYVLILTNYDTDGDILGAVEAGASGYLLKDAPPHEVIAAVRAAAAGESVLAPVIAGRLLDRMRAPQVSLSKREIEVMELVAQGKSNAAIAGEMFVSQTTVKSHLVHIFSKLNVSSRTAAVSKARELGVLR</sequence>
<evidence type="ECO:0000256" key="4">
    <source>
        <dbReference type="ARBA" id="ARBA00023012"/>
    </source>
</evidence>
<dbReference type="Gene3D" id="3.40.50.2300">
    <property type="match status" value="1"/>
</dbReference>
<evidence type="ECO:0000259" key="9">
    <source>
        <dbReference type="PROSITE" id="PS50110"/>
    </source>
</evidence>
<dbReference type="SMART" id="SM00421">
    <property type="entry name" value="HTH_LUXR"/>
    <property type="match status" value="1"/>
</dbReference>
<dbReference type="Pfam" id="PF00196">
    <property type="entry name" value="GerE"/>
    <property type="match status" value="1"/>
</dbReference>
<dbReference type="PROSITE" id="PS50043">
    <property type="entry name" value="HTH_LUXR_2"/>
    <property type="match status" value="1"/>
</dbReference>
<dbReference type="Gene3D" id="1.10.10.10">
    <property type="entry name" value="Winged helix-like DNA-binding domain superfamily/Winged helix DNA-binding domain"/>
    <property type="match status" value="1"/>
</dbReference>
<dbReference type="SMART" id="SM00448">
    <property type="entry name" value="REC"/>
    <property type="match status" value="1"/>
</dbReference>
<reference evidence="11" key="1">
    <citation type="journal article" date="2019" name="Int. J. Syst. Evol. Microbiol.">
        <title>The Global Catalogue of Microorganisms (GCM) 10K type strain sequencing project: providing services to taxonomists for standard genome sequencing and annotation.</title>
        <authorList>
            <consortium name="The Broad Institute Genomics Platform"/>
            <consortium name="The Broad Institute Genome Sequencing Center for Infectious Disease"/>
            <person name="Wu L."/>
            <person name="Ma J."/>
        </authorList>
    </citation>
    <scope>NUCLEOTIDE SEQUENCE [LARGE SCALE GENOMIC DNA]</scope>
    <source>
        <strain evidence="11">JCM 12762</strain>
    </source>
</reference>
<dbReference type="SUPFAM" id="SSF52172">
    <property type="entry name" value="CheY-like"/>
    <property type="match status" value="1"/>
</dbReference>
<keyword evidence="5" id="KW-0238">DNA-binding</keyword>
<evidence type="ECO:0000259" key="8">
    <source>
        <dbReference type="PROSITE" id="PS50109"/>
    </source>
</evidence>
<dbReference type="InterPro" id="IPR011006">
    <property type="entry name" value="CheY-like_superfamily"/>
</dbReference>
<evidence type="ECO:0000256" key="6">
    <source>
        <dbReference type="PROSITE-ProRule" id="PRU00169"/>
    </source>
</evidence>
<dbReference type="InterPro" id="IPR058245">
    <property type="entry name" value="NreC/VraR/RcsB-like_REC"/>
</dbReference>
<feature type="domain" description="Response regulatory" evidence="9">
    <location>
        <begin position="246"/>
        <end position="362"/>
    </location>
</feature>
<evidence type="ECO:0000256" key="5">
    <source>
        <dbReference type="ARBA" id="ARBA00023125"/>
    </source>
</evidence>
<dbReference type="PANTHER" id="PTHR24421">
    <property type="entry name" value="NITRATE/NITRITE SENSOR PROTEIN NARX-RELATED"/>
    <property type="match status" value="1"/>
</dbReference>
<dbReference type="Gene3D" id="3.30.565.10">
    <property type="entry name" value="Histidine kinase-like ATPase, C-terminal domain"/>
    <property type="match status" value="1"/>
</dbReference>
<dbReference type="PRINTS" id="PR00038">
    <property type="entry name" value="HTHLUXR"/>
</dbReference>
<accession>A0ABP4G478</accession>
<evidence type="ECO:0000256" key="1">
    <source>
        <dbReference type="ARBA" id="ARBA00022553"/>
    </source>
</evidence>
<dbReference type="Proteomes" id="UP001500943">
    <property type="component" value="Unassembled WGS sequence"/>
</dbReference>
<gene>
    <name evidence="10" type="ORF">GCM10009655_07230</name>
</gene>
<dbReference type="Pfam" id="PF02518">
    <property type="entry name" value="HATPase_c"/>
    <property type="match status" value="1"/>
</dbReference>
<dbReference type="EMBL" id="BAAAKW010000017">
    <property type="protein sequence ID" value="GAA1210726.1"/>
    <property type="molecule type" value="Genomic_DNA"/>
</dbReference>
<evidence type="ECO:0000256" key="3">
    <source>
        <dbReference type="ARBA" id="ARBA00022777"/>
    </source>
</evidence>
<keyword evidence="11" id="KW-1185">Reference proteome</keyword>
<keyword evidence="1 6" id="KW-0597">Phosphoprotein</keyword>
<dbReference type="InterPro" id="IPR036890">
    <property type="entry name" value="HATPase_C_sf"/>
</dbReference>
<dbReference type="Gene3D" id="1.20.5.1930">
    <property type="match status" value="1"/>
</dbReference>
<proteinExistence type="predicted"/>
<feature type="domain" description="Histidine kinase" evidence="8">
    <location>
        <begin position="182"/>
        <end position="277"/>
    </location>
</feature>
<dbReference type="InterPro" id="IPR001789">
    <property type="entry name" value="Sig_transdc_resp-reg_receiver"/>
</dbReference>
<dbReference type="PROSITE" id="PS00622">
    <property type="entry name" value="HTH_LUXR_1"/>
    <property type="match status" value="1"/>
</dbReference>
<dbReference type="SMART" id="SM00387">
    <property type="entry name" value="HATPase_c"/>
    <property type="match status" value="1"/>
</dbReference>
<dbReference type="InterPro" id="IPR050482">
    <property type="entry name" value="Sensor_HK_TwoCompSys"/>
</dbReference>
<dbReference type="InterPro" id="IPR016032">
    <property type="entry name" value="Sig_transdc_resp-reg_C-effctor"/>
</dbReference>
<dbReference type="InterPro" id="IPR003594">
    <property type="entry name" value="HATPase_dom"/>
</dbReference>
<dbReference type="PANTHER" id="PTHR24421:SF62">
    <property type="entry name" value="SENSORY TRANSDUCTION HISTIDINE KINASE"/>
    <property type="match status" value="1"/>
</dbReference>
<dbReference type="SUPFAM" id="SSF55874">
    <property type="entry name" value="ATPase domain of HSP90 chaperone/DNA topoisomerase II/histidine kinase"/>
    <property type="match status" value="1"/>
</dbReference>
<feature type="modified residue" description="4-aspartylphosphate" evidence="6">
    <location>
        <position position="296"/>
    </location>
</feature>
<evidence type="ECO:0000313" key="10">
    <source>
        <dbReference type="EMBL" id="GAA1210726.1"/>
    </source>
</evidence>
<organism evidence="10 11">
    <name type="scientific">Rhodoglobus aureus</name>
    <dbReference type="NCBI Taxonomy" id="191497"/>
    <lineage>
        <taxon>Bacteria</taxon>
        <taxon>Bacillati</taxon>
        <taxon>Actinomycetota</taxon>
        <taxon>Actinomycetes</taxon>
        <taxon>Micrococcales</taxon>
        <taxon>Microbacteriaceae</taxon>
        <taxon>Rhodoglobus</taxon>
    </lineage>
</organism>
<dbReference type="InterPro" id="IPR000792">
    <property type="entry name" value="Tscrpt_reg_LuxR_C"/>
</dbReference>
<dbReference type="CDD" id="cd16917">
    <property type="entry name" value="HATPase_UhpB-NarQ-NarX-like"/>
    <property type="match status" value="1"/>
</dbReference>
<dbReference type="PROSITE" id="PS50109">
    <property type="entry name" value="HIS_KIN"/>
    <property type="match status" value="1"/>
</dbReference>
<keyword evidence="3" id="KW-0418">Kinase</keyword>
<keyword evidence="4" id="KW-0902">Two-component regulatory system</keyword>
<feature type="domain" description="HTH luxR-type" evidence="7">
    <location>
        <begin position="380"/>
        <end position="445"/>
    </location>
</feature>
<protein>
    <submittedName>
        <fullName evidence="10">Uncharacterized protein</fullName>
    </submittedName>
</protein>
<evidence type="ECO:0000313" key="11">
    <source>
        <dbReference type="Proteomes" id="UP001500943"/>
    </source>
</evidence>
<dbReference type="Pfam" id="PF07730">
    <property type="entry name" value="HisKA_3"/>
    <property type="match status" value="1"/>
</dbReference>
<dbReference type="CDD" id="cd06170">
    <property type="entry name" value="LuxR_C_like"/>
    <property type="match status" value="1"/>
</dbReference>
<dbReference type="InterPro" id="IPR011712">
    <property type="entry name" value="Sig_transdc_His_kin_sub3_dim/P"/>
</dbReference>
<dbReference type="InterPro" id="IPR005467">
    <property type="entry name" value="His_kinase_dom"/>
</dbReference>
<dbReference type="SUPFAM" id="SSF46894">
    <property type="entry name" value="C-terminal effector domain of the bipartite response regulators"/>
    <property type="match status" value="1"/>
</dbReference>
<dbReference type="CDD" id="cd17535">
    <property type="entry name" value="REC_NarL-like"/>
    <property type="match status" value="1"/>
</dbReference>
<name>A0ABP4G478_9MICO</name>
<comment type="caution">
    <text evidence="10">The sequence shown here is derived from an EMBL/GenBank/DDBJ whole genome shotgun (WGS) entry which is preliminary data.</text>
</comment>
<evidence type="ECO:0000259" key="7">
    <source>
        <dbReference type="PROSITE" id="PS50043"/>
    </source>
</evidence>
<keyword evidence="2" id="KW-0808">Transferase</keyword>
<dbReference type="PROSITE" id="PS50110">
    <property type="entry name" value="RESPONSE_REGULATORY"/>
    <property type="match status" value="1"/>
</dbReference>
<evidence type="ECO:0000256" key="2">
    <source>
        <dbReference type="ARBA" id="ARBA00022679"/>
    </source>
</evidence>
<dbReference type="InterPro" id="IPR036388">
    <property type="entry name" value="WH-like_DNA-bd_sf"/>
</dbReference>